<comment type="cofactor">
    <cofactor evidence="5">
        <name>Mg(2+)</name>
        <dbReference type="ChEBI" id="CHEBI:18420"/>
    </cofactor>
</comment>
<dbReference type="GO" id="GO:0046872">
    <property type="term" value="F:metal ion binding"/>
    <property type="evidence" value="ECO:0007669"/>
    <property type="project" value="UniProtKB-KW"/>
</dbReference>
<dbReference type="InterPro" id="IPR000760">
    <property type="entry name" value="Inositol_monophosphatase-like"/>
</dbReference>
<feature type="binding site" evidence="5">
    <location>
        <position position="201"/>
    </location>
    <ligand>
        <name>Mg(2+)</name>
        <dbReference type="ChEBI" id="CHEBI:18420"/>
        <label>1</label>
        <note>catalytic</note>
    </ligand>
</feature>
<dbReference type="GO" id="GO:0007165">
    <property type="term" value="P:signal transduction"/>
    <property type="evidence" value="ECO:0007669"/>
    <property type="project" value="TreeGrafter"/>
</dbReference>
<dbReference type="PANTHER" id="PTHR20854:SF4">
    <property type="entry name" value="INOSITOL-1-MONOPHOSPHATASE-RELATED"/>
    <property type="match status" value="1"/>
</dbReference>
<evidence type="ECO:0000313" key="7">
    <source>
        <dbReference type="Proteomes" id="UP000503018"/>
    </source>
</evidence>
<proteinExistence type="inferred from homology"/>
<protein>
    <submittedName>
        <fullName evidence="6">3'(2'),5'-bisphosphate nucleotidase CysQ</fullName>
    </submittedName>
</protein>
<dbReference type="CDD" id="cd01638">
    <property type="entry name" value="CysQ"/>
    <property type="match status" value="1"/>
</dbReference>
<keyword evidence="2 5" id="KW-0479">Metal-binding</keyword>
<name>A0A6M4AZU9_9SPHN</name>
<keyword evidence="4 5" id="KW-0460">Magnesium</keyword>
<evidence type="ECO:0000313" key="6">
    <source>
        <dbReference type="EMBL" id="QJQ33629.1"/>
    </source>
</evidence>
<dbReference type="InterPro" id="IPR020550">
    <property type="entry name" value="Inositol_monophosphatase_CS"/>
</dbReference>
<dbReference type="PROSITE" id="PS00629">
    <property type="entry name" value="IMP_1"/>
    <property type="match status" value="1"/>
</dbReference>
<organism evidence="6 7">
    <name type="scientific">Sphingomonas lacunae</name>
    <dbReference type="NCBI Taxonomy" id="2698828"/>
    <lineage>
        <taxon>Bacteria</taxon>
        <taxon>Pseudomonadati</taxon>
        <taxon>Pseudomonadota</taxon>
        <taxon>Alphaproteobacteria</taxon>
        <taxon>Sphingomonadales</taxon>
        <taxon>Sphingomonadaceae</taxon>
        <taxon>Sphingomonas</taxon>
    </lineage>
</organism>
<dbReference type="EMBL" id="CP053015">
    <property type="protein sequence ID" value="QJQ33629.1"/>
    <property type="molecule type" value="Genomic_DNA"/>
</dbReference>
<evidence type="ECO:0000256" key="4">
    <source>
        <dbReference type="ARBA" id="ARBA00022842"/>
    </source>
</evidence>
<dbReference type="KEGG" id="slan:GV829_07190"/>
<feature type="binding site" evidence="5">
    <location>
        <position position="88"/>
    </location>
    <ligand>
        <name>Mg(2+)</name>
        <dbReference type="ChEBI" id="CHEBI:18420"/>
        <label>1</label>
        <note>catalytic</note>
    </ligand>
</feature>
<comment type="similarity">
    <text evidence="1">Belongs to the inositol monophosphatase superfamily.</text>
</comment>
<dbReference type="PANTHER" id="PTHR20854">
    <property type="entry name" value="INOSITOL MONOPHOSPHATASE"/>
    <property type="match status" value="1"/>
</dbReference>
<reference evidence="6 7" key="1">
    <citation type="submission" date="2020-01" db="EMBL/GenBank/DDBJ databases">
        <title>Sphingomonas sp. strain CSW-10.</title>
        <authorList>
            <person name="Chen W.-M."/>
        </authorList>
    </citation>
    <scope>NUCLEOTIDE SEQUENCE [LARGE SCALE GENOMIC DNA]</scope>
    <source>
        <strain evidence="6 7">CSW-10</strain>
    </source>
</reference>
<evidence type="ECO:0000256" key="5">
    <source>
        <dbReference type="PIRSR" id="PIRSR600760-2"/>
    </source>
</evidence>
<sequence length="260" mass="28039">MPTEAIISAAREVGDAALGQWRHLRGGGDLDQWSKADQSLVCEVDIETDRRLKAMLGAIDPEAGWLSEETADRSDRLARDRIWCVDPIDGTRDFLRGREGWAVSIALIDRGAPVFGVLYAPARDELWMAQSGRGASRNGAPVQAGDRAILTGARVPAAQLPKVDMDLTMVHQPNSIALRMAMVAADEADLVATLRWGFEWDIAAAALIVHEAGARVTDAFGQHLRFNTPRAQAFGVIASTPGIHGAVVDRLSERARSLAG</sequence>
<dbReference type="AlphaFoldDB" id="A0A6M4AZU9"/>
<dbReference type="Gene3D" id="3.30.540.10">
    <property type="entry name" value="Fructose-1,6-Bisphosphatase, subunit A, domain 1"/>
    <property type="match status" value="1"/>
</dbReference>
<evidence type="ECO:0000256" key="3">
    <source>
        <dbReference type="ARBA" id="ARBA00022801"/>
    </source>
</evidence>
<feature type="binding site" evidence="5">
    <location>
        <position position="86"/>
    </location>
    <ligand>
        <name>Mg(2+)</name>
        <dbReference type="ChEBI" id="CHEBI:18420"/>
        <label>1</label>
        <note>catalytic</note>
    </ligand>
</feature>
<dbReference type="Pfam" id="PF00459">
    <property type="entry name" value="Inositol_P"/>
    <property type="match status" value="1"/>
</dbReference>
<feature type="binding site" evidence="5">
    <location>
        <position position="68"/>
    </location>
    <ligand>
        <name>Mg(2+)</name>
        <dbReference type="ChEBI" id="CHEBI:18420"/>
        <label>1</label>
        <note>catalytic</note>
    </ligand>
</feature>
<dbReference type="PROSITE" id="PS00630">
    <property type="entry name" value="IMP_2"/>
    <property type="match status" value="1"/>
</dbReference>
<keyword evidence="7" id="KW-1185">Reference proteome</keyword>
<dbReference type="GO" id="GO:0046854">
    <property type="term" value="P:phosphatidylinositol phosphate biosynthetic process"/>
    <property type="evidence" value="ECO:0007669"/>
    <property type="project" value="InterPro"/>
</dbReference>
<dbReference type="Proteomes" id="UP000503018">
    <property type="component" value="Chromosome"/>
</dbReference>
<dbReference type="SUPFAM" id="SSF56655">
    <property type="entry name" value="Carbohydrate phosphatase"/>
    <property type="match status" value="1"/>
</dbReference>
<dbReference type="GO" id="GO:0008934">
    <property type="term" value="F:inositol monophosphate 1-phosphatase activity"/>
    <property type="evidence" value="ECO:0007669"/>
    <property type="project" value="TreeGrafter"/>
</dbReference>
<dbReference type="InterPro" id="IPR020583">
    <property type="entry name" value="Inositol_monoP_metal-BS"/>
</dbReference>
<evidence type="ECO:0000256" key="1">
    <source>
        <dbReference type="ARBA" id="ARBA00009759"/>
    </source>
</evidence>
<feature type="binding site" evidence="5">
    <location>
        <position position="89"/>
    </location>
    <ligand>
        <name>Mg(2+)</name>
        <dbReference type="ChEBI" id="CHEBI:18420"/>
        <label>1</label>
        <note>catalytic</note>
    </ligand>
</feature>
<gene>
    <name evidence="6" type="ORF">GV829_07190</name>
</gene>
<dbReference type="PRINTS" id="PR00377">
    <property type="entry name" value="IMPHPHTASES"/>
</dbReference>
<evidence type="ECO:0000256" key="2">
    <source>
        <dbReference type="ARBA" id="ARBA00022723"/>
    </source>
</evidence>
<keyword evidence="3" id="KW-0378">Hydrolase</keyword>
<dbReference type="GO" id="GO:0006020">
    <property type="term" value="P:inositol metabolic process"/>
    <property type="evidence" value="ECO:0007669"/>
    <property type="project" value="TreeGrafter"/>
</dbReference>
<dbReference type="Gene3D" id="3.40.190.80">
    <property type="match status" value="1"/>
</dbReference>
<accession>A0A6M4AZU9</accession>